<dbReference type="InterPro" id="IPR032789">
    <property type="entry name" value="T2SS-T3SS_pil_N"/>
</dbReference>
<feature type="chain" id="PRO_5028956200" description="Pilus formation protein N-terminal domain-containing protein" evidence="1">
    <location>
        <begin position="25"/>
        <end position="144"/>
    </location>
</feature>
<evidence type="ECO:0000313" key="3">
    <source>
        <dbReference type="EMBL" id="NGN42504.1"/>
    </source>
</evidence>
<dbReference type="Pfam" id="PF13629">
    <property type="entry name" value="T2SS-T3SS_pil_N"/>
    <property type="match status" value="1"/>
</dbReference>
<dbReference type="EMBL" id="JAAKZG010000006">
    <property type="protein sequence ID" value="NGN42504.1"/>
    <property type="molecule type" value="Genomic_DNA"/>
</dbReference>
<proteinExistence type="predicted"/>
<comment type="caution">
    <text evidence="3">The sequence shown here is derived from an EMBL/GenBank/DDBJ whole genome shotgun (WGS) entry which is preliminary data.</text>
</comment>
<gene>
    <name evidence="3" type="ORF">G6N74_15655</name>
</gene>
<sequence length="144" mass="14970">MARSQSYICVAGALAGLVAAVALATPAQAGAGIEVIMNQAKIVKLSRPADTIVVGNPAIADASVQDSTTIVLTGKGFGVTNLVVLDQQGSPIVDEQVIVGRHDASSVRIYRRADVQTLSCTPYCESSYKSEAERTSEVEMSSGQ</sequence>
<dbReference type="RefSeq" id="WP_165118893.1">
    <property type="nucleotide sequence ID" value="NZ_JAAKZG010000006.1"/>
</dbReference>
<evidence type="ECO:0000259" key="2">
    <source>
        <dbReference type="Pfam" id="PF13629"/>
    </source>
</evidence>
<protein>
    <recommendedName>
        <fullName evidence="2">Pilus formation protein N-terminal domain-containing protein</fullName>
    </recommendedName>
</protein>
<feature type="domain" description="Pilus formation protein N-terminal" evidence="2">
    <location>
        <begin position="33"/>
        <end position="99"/>
    </location>
</feature>
<feature type="signal peptide" evidence="1">
    <location>
        <begin position="1"/>
        <end position="24"/>
    </location>
</feature>
<reference evidence="3 4" key="1">
    <citation type="submission" date="2020-02" db="EMBL/GenBank/DDBJ databases">
        <title>Genome sequence of the type strain CGMCC 1.15528 of Mesorhizobium zhangyense.</title>
        <authorList>
            <person name="Gao J."/>
            <person name="Sun J."/>
        </authorList>
    </citation>
    <scope>NUCLEOTIDE SEQUENCE [LARGE SCALE GENOMIC DNA]</scope>
    <source>
        <strain evidence="3 4">CGMCC 1.15528</strain>
    </source>
</reference>
<accession>A0A7C9V7S8</accession>
<dbReference type="AlphaFoldDB" id="A0A7C9V7S8"/>
<name>A0A7C9V7S8_9HYPH</name>
<evidence type="ECO:0000256" key="1">
    <source>
        <dbReference type="SAM" id="SignalP"/>
    </source>
</evidence>
<keyword evidence="4" id="KW-1185">Reference proteome</keyword>
<evidence type="ECO:0000313" key="4">
    <source>
        <dbReference type="Proteomes" id="UP000481252"/>
    </source>
</evidence>
<dbReference type="Proteomes" id="UP000481252">
    <property type="component" value="Unassembled WGS sequence"/>
</dbReference>
<keyword evidence="1" id="KW-0732">Signal</keyword>
<organism evidence="3 4">
    <name type="scientific">Mesorhizobium zhangyense</name>
    <dbReference type="NCBI Taxonomy" id="1776730"/>
    <lineage>
        <taxon>Bacteria</taxon>
        <taxon>Pseudomonadati</taxon>
        <taxon>Pseudomonadota</taxon>
        <taxon>Alphaproteobacteria</taxon>
        <taxon>Hyphomicrobiales</taxon>
        <taxon>Phyllobacteriaceae</taxon>
        <taxon>Mesorhizobium</taxon>
    </lineage>
</organism>